<sequence>MARGITESDVHGAADELVADGERPTVERIRAHLGTGSPNTVVRWLETWWQGLGSRLAMNRQVRITTANVPEAVAALAGQWWTLALDHARAHADEALAADRASLLDAQETLERDRHTMQAELARLKSLTHEAQQAEQLAAARTSELERLVEQLQRQLAELGQQRDALALRATGAEGASEMLRIQLQELQDAARAERDTLSQHIRTTEDRAHAEIDRARQESKQAKQQLATSRREAALTERQLEEALDRAQGNVSELRQDLTIQQARADALEAQLAKLNDLPAALEAAWQQHVGRSQPKHPEPVRSKRSRGKAAP</sequence>
<accession>A0A6V7DFS6</accession>
<dbReference type="Pfam" id="PF11740">
    <property type="entry name" value="KfrA_N"/>
    <property type="match status" value="1"/>
</dbReference>
<feature type="compositionally biased region" description="Basic and acidic residues" evidence="1">
    <location>
        <begin position="213"/>
        <end position="222"/>
    </location>
</feature>
<reference evidence="4" key="3">
    <citation type="journal article" date="2020" name="Syst. Appl. Microbiol.">
        <title>Clarifying the taxonomy of the causal agent of bacterial leaf spot of lettuce through a polyphasic approach reveals that Xanthomonas cynarae Trebaol et al. 2000 emend. Timilsina et al. 2019 is a later heterotypic synonym of Xanthomonas hortorum Vauterin et al. 1995.</title>
        <authorList>
            <person name="Moriniere L."/>
            <person name="Burlet A."/>
            <person name="Rosenthal E.R."/>
            <person name="Nesme X."/>
            <person name="Portier P."/>
            <person name="Bull C.T."/>
            <person name="Lavire C."/>
            <person name="Fischer-Le Saux M."/>
            <person name="Bertolla F."/>
        </authorList>
    </citation>
    <scope>NUCLEOTIDE SEQUENCE</scope>
    <source>
        <strain evidence="4">CFBP2533</strain>
    </source>
</reference>
<dbReference type="EMBL" id="LR828261">
    <property type="protein sequence ID" value="CAD0333645.1"/>
    <property type="molecule type" value="Genomic_DNA"/>
</dbReference>
<evidence type="ECO:0000256" key="1">
    <source>
        <dbReference type="SAM" id="MobiDB-lite"/>
    </source>
</evidence>
<name>A0A6V7DFS6_9XANT</name>
<reference evidence="4" key="1">
    <citation type="submission" date="2019-03" db="EMBL/GenBank/DDBJ databases">
        <authorList>
            <person name="Moriniere L."/>
            <person name="Burlet A."/>
            <person name="Rosenthal E."/>
            <person name="Portier P."/>
            <person name="Lavire C."/>
            <person name="Nesme X."/>
            <person name="Bull C.T."/>
            <person name="Le Saux M."/>
            <person name="Bertolla F."/>
        </authorList>
    </citation>
    <scope>NUCLEOTIDE SEQUENCE</scope>
    <source>
        <strain evidence="4">CFBP2533</strain>
    </source>
</reference>
<dbReference type="RefSeq" id="WP_168957636.1">
    <property type="nucleotide sequence ID" value="NZ_CP098604.1"/>
</dbReference>
<dbReference type="EMBL" id="LR828261">
    <property type="protein sequence ID" value="CAD0333654.1"/>
    <property type="molecule type" value="Genomic_DNA"/>
</dbReference>
<reference evidence="3" key="4">
    <citation type="submission" date="2020-07" db="EMBL/GenBank/DDBJ databases">
        <authorList>
            <person name="Pothier F. J."/>
        </authorList>
    </citation>
    <scope>NUCLEOTIDE SEQUENCE</scope>
    <source>
        <strain evidence="3">CFBP 2533</strain>
    </source>
</reference>
<feature type="region of interest" description="Disordered" evidence="1">
    <location>
        <begin position="213"/>
        <end position="234"/>
    </location>
</feature>
<evidence type="ECO:0000313" key="3">
    <source>
        <dbReference type="EMBL" id="CAD0333645.1"/>
    </source>
</evidence>
<dbReference type="AlphaFoldDB" id="A0A6V7DFS6"/>
<dbReference type="GO" id="GO:0003677">
    <property type="term" value="F:DNA binding"/>
    <property type="evidence" value="ECO:0007669"/>
    <property type="project" value="UniProtKB-KW"/>
</dbReference>
<feature type="domain" description="KfrA N-terminal DNA-binding" evidence="2">
    <location>
        <begin position="6"/>
        <end position="125"/>
    </location>
</feature>
<evidence type="ECO:0000313" key="5">
    <source>
        <dbReference type="Proteomes" id="UP000548771"/>
    </source>
</evidence>
<organism evidence="3">
    <name type="scientific">Xanthomonas hortorum pv. pelargonii</name>
    <dbReference type="NCBI Taxonomy" id="453602"/>
    <lineage>
        <taxon>Bacteria</taxon>
        <taxon>Pseudomonadati</taxon>
        <taxon>Pseudomonadota</taxon>
        <taxon>Gammaproteobacteria</taxon>
        <taxon>Lysobacterales</taxon>
        <taxon>Lysobacteraceae</taxon>
        <taxon>Xanthomonas</taxon>
    </lineage>
</organism>
<keyword evidence="4" id="KW-0238">DNA-binding</keyword>
<gene>
    <name evidence="3" type="ORF">CFBP2533_23260</name>
    <name evidence="4" type="ORF">E1J24_05270</name>
</gene>
<dbReference type="Proteomes" id="UP000548771">
    <property type="component" value="Unassembled WGS sequence"/>
</dbReference>
<dbReference type="EMBL" id="SMDX01000004">
    <property type="protein sequence ID" value="NMI21298.1"/>
    <property type="molecule type" value="Genomic_DNA"/>
</dbReference>
<reference evidence="5" key="2">
    <citation type="journal article" date="2020" name="Syst. Appl. Microbiol.">
        <title>Clarifying the taxonomy of the causal agent of bacterial leaf spot of lettuce through a polyphasic approach reveals that Xanthomonas cynarae Trebaol et al. 2000 emend. Timilsina et al. 2019 is a later heterotypic synonym of Xanthomonas hortorum Vauterin et al. 1995.</title>
        <authorList>
            <person name="Moriniere L."/>
            <person name="Burlet A."/>
            <person name="Rosenthal E.R."/>
            <person name="Nesme X."/>
            <person name="Portier P."/>
            <person name="Bull C.T."/>
            <person name="Lavire C."/>
            <person name="Fischer-Le Saux M."/>
            <person name="Bertolla F."/>
        </authorList>
    </citation>
    <scope>NUCLEOTIDE SEQUENCE [LARGE SCALE GENOMIC DNA]</scope>
    <source>
        <strain evidence="5">CFBP2533</strain>
    </source>
</reference>
<feature type="region of interest" description="Disordered" evidence="1">
    <location>
        <begin position="287"/>
        <end position="313"/>
    </location>
</feature>
<dbReference type="InterPro" id="IPR021104">
    <property type="entry name" value="KfrA_DNA-bd_N"/>
</dbReference>
<evidence type="ECO:0000313" key="4">
    <source>
        <dbReference type="EMBL" id="NMI21298.1"/>
    </source>
</evidence>
<feature type="compositionally biased region" description="Basic residues" evidence="1">
    <location>
        <begin position="304"/>
        <end position="313"/>
    </location>
</feature>
<proteinExistence type="predicted"/>
<protein>
    <submittedName>
        <fullName evidence="4">DNA-binding protein</fullName>
    </submittedName>
</protein>
<evidence type="ECO:0000259" key="2">
    <source>
        <dbReference type="Pfam" id="PF11740"/>
    </source>
</evidence>